<sequence>MVKACYSSSCRCALSDGSASQSGGQRPPLAEELSFSFGPFFTQRLQTGTQFIPERALFETFALNCSSCLGLLLRDKGAEVQSLDQVVKLRNLPENQQETFKTGFTEGFMRSQALTQRTQGMWTISPI</sequence>
<accession>A0ABV0MKB6</accession>
<dbReference type="EMBL" id="JAHRIO010002670">
    <property type="protein sequence ID" value="MEQ2159549.1"/>
    <property type="molecule type" value="Genomic_DNA"/>
</dbReference>
<gene>
    <name evidence="1" type="ORF">GOODEAATRI_024188</name>
</gene>
<name>A0ABV0MKB6_9TELE</name>
<proteinExistence type="predicted"/>
<dbReference type="Proteomes" id="UP001476798">
    <property type="component" value="Unassembled WGS sequence"/>
</dbReference>
<keyword evidence="2" id="KW-1185">Reference proteome</keyword>
<evidence type="ECO:0000313" key="1">
    <source>
        <dbReference type="EMBL" id="MEQ2159549.1"/>
    </source>
</evidence>
<protein>
    <submittedName>
        <fullName evidence="1">Uncharacterized protein</fullName>
    </submittedName>
</protein>
<evidence type="ECO:0000313" key="2">
    <source>
        <dbReference type="Proteomes" id="UP001476798"/>
    </source>
</evidence>
<comment type="caution">
    <text evidence="1">The sequence shown here is derived from an EMBL/GenBank/DDBJ whole genome shotgun (WGS) entry which is preliminary data.</text>
</comment>
<reference evidence="1 2" key="1">
    <citation type="submission" date="2021-06" db="EMBL/GenBank/DDBJ databases">
        <authorList>
            <person name="Palmer J.M."/>
        </authorList>
    </citation>
    <scope>NUCLEOTIDE SEQUENCE [LARGE SCALE GENOMIC DNA]</scope>
    <source>
        <strain evidence="1 2">GA_2019</strain>
        <tissue evidence="1">Muscle</tissue>
    </source>
</reference>
<organism evidence="1 2">
    <name type="scientific">Goodea atripinnis</name>
    <dbReference type="NCBI Taxonomy" id="208336"/>
    <lineage>
        <taxon>Eukaryota</taxon>
        <taxon>Metazoa</taxon>
        <taxon>Chordata</taxon>
        <taxon>Craniata</taxon>
        <taxon>Vertebrata</taxon>
        <taxon>Euteleostomi</taxon>
        <taxon>Actinopterygii</taxon>
        <taxon>Neopterygii</taxon>
        <taxon>Teleostei</taxon>
        <taxon>Neoteleostei</taxon>
        <taxon>Acanthomorphata</taxon>
        <taxon>Ovalentaria</taxon>
        <taxon>Atherinomorphae</taxon>
        <taxon>Cyprinodontiformes</taxon>
        <taxon>Goodeidae</taxon>
        <taxon>Goodea</taxon>
    </lineage>
</organism>